<evidence type="ECO:0000313" key="15">
    <source>
        <dbReference type="Proteomes" id="UP000265618"/>
    </source>
</evidence>
<dbReference type="InterPro" id="IPR001697">
    <property type="entry name" value="Pyr_Knase"/>
</dbReference>
<evidence type="ECO:0000256" key="1">
    <source>
        <dbReference type="ARBA" id="ARBA00001958"/>
    </source>
</evidence>
<dbReference type="InterPro" id="IPR015793">
    <property type="entry name" value="Pyrv_Knase_brl"/>
</dbReference>
<accession>A0A9K3D9E5</accession>
<organism evidence="14 15">
    <name type="scientific">Kipferlia bialata</name>
    <dbReference type="NCBI Taxonomy" id="797122"/>
    <lineage>
        <taxon>Eukaryota</taxon>
        <taxon>Metamonada</taxon>
        <taxon>Carpediemonas-like organisms</taxon>
        <taxon>Kipferlia</taxon>
    </lineage>
</organism>
<keyword evidence="9" id="KW-0067">ATP-binding</keyword>
<evidence type="ECO:0000256" key="8">
    <source>
        <dbReference type="ARBA" id="ARBA00022777"/>
    </source>
</evidence>
<dbReference type="GO" id="GO:0004743">
    <property type="term" value="F:pyruvate kinase activity"/>
    <property type="evidence" value="ECO:0007669"/>
    <property type="project" value="UniProtKB-EC"/>
</dbReference>
<keyword evidence="6" id="KW-0479">Metal-binding</keyword>
<keyword evidence="7" id="KW-0547">Nucleotide-binding</keyword>
<evidence type="ECO:0000256" key="4">
    <source>
        <dbReference type="ARBA" id="ARBA00012142"/>
    </source>
</evidence>
<dbReference type="PANTHER" id="PTHR11817">
    <property type="entry name" value="PYRUVATE KINASE"/>
    <property type="match status" value="1"/>
</dbReference>
<keyword evidence="15" id="KW-1185">Reference proteome</keyword>
<keyword evidence="5" id="KW-0808">Transferase</keyword>
<dbReference type="InterPro" id="IPR011037">
    <property type="entry name" value="Pyrv_Knase-like_insert_dom_sf"/>
</dbReference>
<name>A0A9K3D9E5_9EUKA</name>
<evidence type="ECO:0000259" key="13">
    <source>
        <dbReference type="Pfam" id="PF00224"/>
    </source>
</evidence>
<reference evidence="14 15" key="1">
    <citation type="journal article" date="2018" name="PLoS ONE">
        <title>The draft genome of Kipferlia bialata reveals reductive genome evolution in fornicate parasites.</title>
        <authorList>
            <person name="Tanifuji G."/>
            <person name="Takabayashi S."/>
            <person name="Kume K."/>
            <person name="Takagi M."/>
            <person name="Nakayama T."/>
            <person name="Kamikawa R."/>
            <person name="Inagaki Y."/>
            <person name="Hashimoto T."/>
        </authorList>
    </citation>
    <scope>NUCLEOTIDE SEQUENCE [LARGE SCALE GENOMIC DNA]</scope>
    <source>
        <strain evidence="14">NY0173</strain>
    </source>
</reference>
<sequence>VAPGTIISIDDGKVTLTGLSLGEEGWSARVVRGGRIRKRKGINITPHPHLRTALSLGDTAIVQATAGMGHVRYALSFASSPLQIEALRAEAERVRGGKVWIATKLERGLTDDVMLAMGAVSDETWLCRGDLGAQLGLPGMVRLYRRFNTLVQTGAFGDCECTIAGEVLDHMCNSPIPTRAEVCNLGDCLHCGYTGAVLSNETAFGKYPSEAVAMVRAMLDDYY</sequence>
<evidence type="ECO:0000256" key="9">
    <source>
        <dbReference type="ARBA" id="ARBA00022840"/>
    </source>
</evidence>
<evidence type="ECO:0000256" key="7">
    <source>
        <dbReference type="ARBA" id="ARBA00022741"/>
    </source>
</evidence>
<dbReference type="GO" id="GO:0005524">
    <property type="term" value="F:ATP binding"/>
    <property type="evidence" value="ECO:0007669"/>
    <property type="project" value="UniProtKB-KW"/>
</dbReference>
<evidence type="ECO:0000256" key="3">
    <source>
        <dbReference type="ARBA" id="ARBA00008663"/>
    </source>
</evidence>
<feature type="domain" description="Pyruvate kinase barrel" evidence="13">
    <location>
        <begin position="1"/>
        <end position="212"/>
    </location>
</feature>
<keyword evidence="10" id="KW-0460">Magnesium</keyword>
<dbReference type="Pfam" id="PF00224">
    <property type="entry name" value="PK"/>
    <property type="match status" value="1"/>
</dbReference>
<comment type="similarity">
    <text evidence="3">Belongs to the pyruvate kinase family.</text>
</comment>
<dbReference type="OrthoDB" id="108365at2759"/>
<dbReference type="GO" id="GO:0016301">
    <property type="term" value="F:kinase activity"/>
    <property type="evidence" value="ECO:0007669"/>
    <property type="project" value="UniProtKB-KW"/>
</dbReference>
<evidence type="ECO:0000256" key="12">
    <source>
        <dbReference type="ARBA" id="ARBA00023317"/>
    </source>
</evidence>
<evidence type="ECO:0000256" key="10">
    <source>
        <dbReference type="ARBA" id="ARBA00022842"/>
    </source>
</evidence>
<keyword evidence="12 14" id="KW-0670">Pyruvate</keyword>
<dbReference type="AlphaFoldDB" id="A0A9K3D9E5"/>
<feature type="non-terminal residue" evidence="14">
    <location>
        <position position="223"/>
    </location>
</feature>
<keyword evidence="8 14" id="KW-0418">Kinase</keyword>
<dbReference type="EC" id="2.7.1.40" evidence="4"/>
<comment type="pathway">
    <text evidence="2">Carbohydrate degradation; glycolysis; pyruvate from D-glyceraldehyde 3-phosphate: step 5/5.</text>
</comment>
<evidence type="ECO:0000256" key="11">
    <source>
        <dbReference type="ARBA" id="ARBA00023152"/>
    </source>
</evidence>
<dbReference type="SUPFAM" id="SSF51621">
    <property type="entry name" value="Phosphoenolpyruvate/pyruvate domain"/>
    <property type="match status" value="1"/>
</dbReference>
<dbReference type="InterPro" id="IPR015813">
    <property type="entry name" value="Pyrv/PenolPyrv_kinase-like_dom"/>
</dbReference>
<evidence type="ECO:0000256" key="5">
    <source>
        <dbReference type="ARBA" id="ARBA00022679"/>
    </source>
</evidence>
<comment type="cofactor">
    <cofactor evidence="1">
        <name>K(+)</name>
        <dbReference type="ChEBI" id="CHEBI:29103"/>
    </cofactor>
</comment>
<dbReference type="InterPro" id="IPR040442">
    <property type="entry name" value="Pyrv_kinase-like_dom_sf"/>
</dbReference>
<dbReference type="GO" id="GO:0030955">
    <property type="term" value="F:potassium ion binding"/>
    <property type="evidence" value="ECO:0007669"/>
    <property type="project" value="InterPro"/>
</dbReference>
<dbReference type="Gene3D" id="3.20.20.60">
    <property type="entry name" value="Phosphoenolpyruvate-binding domains"/>
    <property type="match status" value="1"/>
</dbReference>
<dbReference type="GO" id="GO:0000287">
    <property type="term" value="F:magnesium ion binding"/>
    <property type="evidence" value="ECO:0007669"/>
    <property type="project" value="InterPro"/>
</dbReference>
<evidence type="ECO:0000256" key="2">
    <source>
        <dbReference type="ARBA" id="ARBA00004997"/>
    </source>
</evidence>
<comment type="caution">
    <text evidence="14">The sequence shown here is derived from an EMBL/GenBank/DDBJ whole genome shotgun (WGS) entry which is preliminary data.</text>
</comment>
<dbReference type="Proteomes" id="UP000265618">
    <property type="component" value="Unassembled WGS sequence"/>
</dbReference>
<proteinExistence type="inferred from homology"/>
<dbReference type="EMBL" id="BDIP01006452">
    <property type="protein sequence ID" value="GIQ90637.1"/>
    <property type="molecule type" value="Genomic_DNA"/>
</dbReference>
<evidence type="ECO:0000313" key="14">
    <source>
        <dbReference type="EMBL" id="GIQ90637.1"/>
    </source>
</evidence>
<protein>
    <recommendedName>
        <fullName evidence="4">pyruvate kinase</fullName>
        <ecNumber evidence="4">2.7.1.40</ecNumber>
    </recommendedName>
</protein>
<evidence type="ECO:0000256" key="6">
    <source>
        <dbReference type="ARBA" id="ARBA00022723"/>
    </source>
</evidence>
<gene>
    <name evidence="14" type="ORF">KIPB_013503</name>
</gene>
<keyword evidence="11" id="KW-0324">Glycolysis</keyword>
<dbReference type="SUPFAM" id="SSF50800">
    <property type="entry name" value="PK beta-barrel domain-like"/>
    <property type="match status" value="1"/>
</dbReference>